<dbReference type="GO" id="GO:0006412">
    <property type="term" value="P:translation"/>
    <property type="evidence" value="ECO:0007669"/>
    <property type="project" value="InterPro"/>
</dbReference>
<reference evidence="7" key="2">
    <citation type="submission" date="2025-09" db="UniProtKB">
        <authorList>
            <consortium name="Ensembl"/>
        </authorList>
    </citation>
    <scope>IDENTIFICATION</scope>
</reference>
<dbReference type="Ensembl" id="ENSOSIT00000002650.1">
    <property type="protein sequence ID" value="ENSOSIP00000002475.1"/>
    <property type="gene ID" value="ENSOSIG00000001441.1"/>
</dbReference>
<evidence type="ECO:0000256" key="2">
    <source>
        <dbReference type="ARBA" id="ARBA00022980"/>
    </source>
</evidence>
<dbReference type="InterPro" id="IPR001063">
    <property type="entry name" value="Ribosomal_uL22"/>
</dbReference>
<comment type="similarity">
    <text evidence="1 6">Belongs to the universal ribosomal protein uL22 family.</text>
</comment>
<proteinExistence type="inferred from homology"/>
<dbReference type="PANTHER" id="PTHR13501">
    <property type="entry name" value="CHLOROPLAST 50S RIBOSOMAL PROTEIN L22-RELATED"/>
    <property type="match status" value="1"/>
</dbReference>
<dbReference type="Pfam" id="PF00237">
    <property type="entry name" value="Ribosomal_L22"/>
    <property type="match status" value="1"/>
</dbReference>
<dbReference type="Gene3D" id="3.90.470.10">
    <property type="entry name" value="Ribosomal protein L22/L17"/>
    <property type="match status" value="1"/>
</dbReference>
<keyword evidence="3 6" id="KW-0687">Ribonucleoprotein</keyword>
<dbReference type="InterPro" id="IPR036394">
    <property type="entry name" value="Ribosomal_uL22_sf"/>
</dbReference>
<dbReference type="GO" id="GO:0003735">
    <property type="term" value="F:structural constituent of ribosome"/>
    <property type="evidence" value="ECO:0007669"/>
    <property type="project" value="InterPro"/>
</dbReference>
<dbReference type="GO" id="GO:0005762">
    <property type="term" value="C:mitochondrial large ribosomal subunit"/>
    <property type="evidence" value="ECO:0007669"/>
    <property type="project" value="TreeGrafter"/>
</dbReference>
<name>A0A8C7WS03_9TELE</name>
<evidence type="ECO:0000256" key="1">
    <source>
        <dbReference type="ARBA" id="ARBA00009451"/>
    </source>
</evidence>
<dbReference type="AlphaFoldDB" id="A0A8C7WS03"/>
<dbReference type="Proteomes" id="UP000694383">
    <property type="component" value="Unplaced"/>
</dbReference>
<protein>
    <recommendedName>
        <fullName evidence="4">Large ribosomal subunit protein uL22m</fullName>
    </recommendedName>
    <alternativeName>
        <fullName evidence="5">39S ribosomal protein L22, mitochondrial</fullName>
    </alternativeName>
</protein>
<accession>A0A8C7WS03</accession>
<reference evidence="7" key="1">
    <citation type="submission" date="2025-08" db="UniProtKB">
        <authorList>
            <consortium name="Ensembl"/>
        </authorList>
    </citation>
    <scope>IDENTIFICATION</scope>
</reference>
<keyword evidence="8" id="KW-1185">Reference proteome</keyword>
<dbReference type="PANTHER" id="PTHR13501:SF8">
    <property type="entry name" value="LARGE RIBOSOMAL SUBUNIT PROTEIN UL22M"/>
    <property type="match status" value="1"/>
</dbReference>
<dbReference type="InterPro" id="IPR047867">
    <property type="entry name" value="Ribosomal_uL22_bac/org-type"/>
</dbReference>
<evidence type="ECO:0000256" key="6">
    <source>
        <dbReference type="RuleBase" id="RU004005"/>
    </source>
</evidence>
<evidence type="ECO:0000256" key="5">
    <source>
        <dbReference type="ARBA" id="ARBA00035506"/>
    </source>
</evidence>
<evidence type="ECO:0000256" key="4">
    <source>
        <dbReference type="ARBA" id="ARBA00035286"/>
    </source>
</evidence>
<dbReference type="SUPFAM" id="SSF54843">
    <property type="entry name" value="Ribosomal protein L22"/>
    <property type="match status" value="1"/>
</dbReference>
<evidence type="ECO:0000313" key="7">
    <source>
        <dbReference type="Ensembl" id="ENSOSIP00000002475.1"/>
    </source>
</evidence>
<evidence type="ECO:0000313" key="8">
    <source>
        <dbReference type="Proteomes" id="UP000694383"/>
    </source>
</evidence>
<evidence type="ECO:0000256" key="3">
    <source>
        <dbReference type="ARBA" id="ARBA00023274"/>
    </source>
</evidence>
<keyword evidence="2 6" id="KW-0689">Ribosomal protein</keyword>
<sequence>MSIDEAVAQLEFNDKKGAKIMKEVLLEAQEMAVKTHNVEYKSNLHVGECDGSLCCSTTPESQVKDGRVRAVWLVNRSFVSESRGSKRKEEVLEESLLHGSEGETLLQRLRGIVFEEQF</sequence>
<organism evidence="7 8">
    <name type="scientific">Oryzias sinensis</name>
    <name type="common">Chinese medaka</name>
    <dbReference type="NCBI Taxonomy" id="183150"/>
    <lineage>
        <taxon>Eukaryota</taxon>
        <taxon>Metazoa</taxon>
        <taxon>Chordata</taxon>
        <taxon>Craniata</taxon>
        <taxon>Vertebrata</taxon>
        <taxon>Euteleostomi</taxon>
        <taxon>Actinopterygii</taxon>
        <taxon>Neopterygii</taxon>
        <taxon>Teleostei</taxon>
        <taxon>Neoteleostei</taxon>
        <taxon>Acanthomorphata</taxon>
        <taxon>Ovalentaria</taxon>
        <taxon>Atherinomorphae</taxon>
        <taxon>Beloniformes</taxon>
        <taxon>Adrianichthyidae</taxon>
        <taxon>Oryziinae</taxon>
        <taxon>Oryzias</taxon>
    </lineage>
</organism>